<dbReference type="RefSeq" id="WP_070200650.1">
    <property type="nucleotide sequence ID" value="NZ_LJGZ01000021.1"/>
</dbReference>
<dbReference type="OrthoDB" id="4242222at2"/>
<organism evidence="2 3">
    <name type="scientific">Streptomyces nanshensis</name>
    <dbReference type="NCBI Taxonomy" id="518642"/>
    <lineage>
        <taxon>Bacteria</taxon>
        <taxon>Bacillati</taxon>
        <taxon>Actinomycetota</taxon>
        <taxon>Actinomycetes</taxon>
        <taxon>Kitasatosporales</taxon>
        <taxon>Streptomycetaceae</taxon>
        <taxon>Streptomyces</taxon>
    </lineage>
</organism>
<evidence type="ECO:0008006" key="4">
    <source>
        <dbReference type="Google" id="ProtNLM"/>
    </source>
</evidence>
<reference evidence="2 3" key="1">
    <citation type="journal article" date="2016" name="Front. Microbiol.">
        <title>Comparative Genomics Analysis of Streptomyces Species Reveals Their Adaptation to the Marine Environment and Their Diversity at the Genomic Level.</title>
        <authorList>
            <person name="Tian X."/>
            <person name="Zhang Z."/>
            <person name="Yang T."/>
            <person name="Chen M."/>
            <person name="Li J."/>
            <person name="Chen F."/>
            <person name="Yang J."/>
            <person name="Li W."/>
            <person name="Zhang B."/>
            <person name="Zhang Z."/>
            <person name="Wu J."/>
            <person name="Zhang C."/>
            <person name="Long L."/>
            <person name="Xiao J."/>
        </authorList>
    </citation>
    <scope>NUCLEOTIDE SEQUENCE [LARGE SCALE GENOMIC DNA]</scope>
    <source>
        <strain evidence="2 3">SCSIO M10372</strain>
    </source>
</reference>
<comment type="caution">
    <text evidence="2">The sequence shown here is derived from an EMBL/GenBank/DDBJ whole genome shotgun (WGS) entry which is preliminary data.</text>
</comment>
<dbReference type="AlphaFoldDB" id="A0A1E7LWC0"/>
<protein>
    <recommendedName>
        <fullName evidence="4">ATP-grasp-modified RiPP</fullName>
    </recommendedName>
</protein>
<dbReference type="NCBIfam" id="TIGR04186">
    <property type="entry name" value="GRASP_targ"/>
    <property type="match status" value="1"/>
</dbReference>
<dbReference type="Proteomes" id="UP000175971">
    <property type="component" value="Unassembled WGS sequence"/>
</dbReference>
<evidence type="ECO:0000313" key="3">
    <source>
        <dbReference type="Proteomes" id="UP000175971"/>
    </source>
</evidence>
<dbReference type="EMBL" id="LJGZ01000021">
    <property type="protein sequence ID" value="OEV20539.1"/>
    <property type="molecule type" value="Genomic_DNA"/>
</dbReference>
<sequence>MSALVDRIPTLSHVTHAHPAGPTATRPFGLDALATPVAVGRQPSVSVDPDSQLSLVEGMVALGIEGMAGTSCNTESDGRDAIAIDTDQNDD</sequence>
<keyword evidence="3" id="KW-1185">Reference proteome</keyword>
<gene>
    <name evidence="2" type="ORF">AN221_09745</name>
</gene>
<feature type="region of interest" description="Disordered" evidence="1">
    <location>
        <begin position="70"/>
        <end position="91"/>
    </location>
</feature>
<dbReference type="InterPro" id="IPR026496">
    <property type="entry name" value="GRASP_targ"/>
</dbReference>
<name>A0A1E7LWC0_9ACTN</name>
<evidence type="ECO:0000256" key="1">
    <source>
        <dbReference type="SAM" id="MobiDB-lite"/>
    </source>
</evidence>
<accession>A0A1E7LWC0</accession>
<proteinExistence type="predicted"/>
<dbReference type="PATRIC" id="fig|518642.7.peg.9054"/>
<evidence type="ECO:0000313" key="2">
    <source>
        <dbReference type="EMBL" id="OEV20539.1"/>
    </source>
</evidence>